<name>A0A5B8Y1C0_9DELT</name>
<dbReference type="KEGG" id="bbae:FRD01_21420"/>
<protein>
    <submittedName>
        <fullName evidence="1">Uncharacterized protein</fullName>
    </submittedName>
</protein>
<accession>A0A5B8Y1C0</accession>
<dbReference type="EMBL" id="CP042467">
    <property type="protein sequence ID" value="QED29746.1"/>
    <property type="molecule type" value="Genomic_DNA"/>
</dbReference>
<dbReference type="Proteomes" id="UP000321595">
    <property type="component" value="Chromosome"/>
</dbReference>
<evidence type="ECO:0000313" key="1">
    <source>
        <dbReference type="EMBL" id="QED29746.1"/>
    </source>
</evidence>
<organism evidence="1 2">
    <name type="scientific">Microvenator marinus</name>
    <dbReference type="NCBI Taxonomy" id="2600177"/>
    <lineage>
        <taxon>Bacteria</taxon>
        <taxon>Deltaproteobacteria</taxon>
        <taxon>Bradymonadales</taxon>
        <taxon>Microvenatoraceae</taxon>
        <taxon>Microvenator</taxon>
    </lineage>
</organism>
<sequence>MSKFKLSDTMQFLSGRFNAIVGGEVTLTLEADSQDVKAGEELRAFAKLRSPEKDRQIDYLLISLKGQVQREGKWRDFAQSAEVAQATTLPADHEFVVPIVILIPSDAVLTEDGGSWSLSARAFVDKTIDPRAELAIKVGA</sequence>
<dbReference type="OrthoDB" id="5523735at2"/>
<dbReference type="RefSeq" id="WP_146962979.1">
    <property type="nucleotide sequence ID" value="NZ_CP042467.1"/>
</dbReference>
<proteinExistence type="predicted"/>
<evidence type="ECO:0000313" key="2">
    <source>
        <dbReference type="Proteomes" id="UP000321595"/>
    </source>
</evidence>
<gene>
    <name evidence="1" type="ORF">FRD01_21420</name>
</gene>
<dbReference type="AlphaFoldDB" id="A0A5B8Y1C0"/>
<reference evidence="1 2" key="1">
    <citation type="submission" date="2019-08" db="EMBL/GenBank/DDBJ databases">
        <authorList>
            <person name="Liang Q."/>
        </authorList>
    </citation>
    <scope>NUCLEOTIDE SEQUENCE [LARGE SCALE GENOMIC DNA]</scope>
    <source>
        <strain evidence="1 2">V1718</strain>
    </source>
</reference>
<keyword evidence="2" id="KW-1185">Reference proteome</keyword>